<evidence type="ECO:0000256" key="1">
    <source>
        <dbReference type="ARBA" id="ARBA00006817"/>
    </source>
</evidence>
<protein>
    <submittedName>
        <fullName evidence="3">Uncharacterized protein YndB with AHSA1/START domain</fullName>
    </submittedName>
</protein>
<dbReference type="InterPro" id="IPR023393">
    <property type="entry name" value="START-like_dom_sf"/>
</dbReference>
<dbReference type="AlphaFoldDB" id="A0A2T5JEM4"/>
<evidence type="ECO:0000313" key="3">
    <source>
        <dbReference type="EMBL" id="PTR00855.1"/>
    </source>
</evidence>
<dbReference type="Gene3D" id="3.30.530.20">
    <property type="match status" value="1"/>
</dbReference>
<organism evidence="3 4">
    <name type="scientific">Mucilaginibacter yixingensis</name>
    <dbReference type="NCBI Taxonomy" id="1295612"/>
    <lineage>
        <taxon>Bacteria</taxon>
        <taxon>Pseudomonadati</taxon>
        <taxon>Bacteroidota</taxon>
        <taxon>Sphingobacteriia</taxon>
        <taxon>Sphingobacteriales</taxon>
        <taxon>Sphingobacteriaceae</taxon>
        <taxon>Mucilaginibacter</taxon>
    </lineage>
</organism>
<keyword evidence="4" id="KW-1185">Reference proteome</keyword>
<dbReference type="Pfam" id="PF08327">
    <property type="entry name" value="AHSA1"/>
    <property type="match status" value="1"/>
</dbReference>
<proteinExistence type="inferred from homology"/>
<name>A0A2T5JEM4_9SPHI</name>
<dbReference type="InterPro" id="IPR013538">
    <property type="entry name" value="ASHA1/2-like_C"/>
</dbReference>
<comment type="caution">
    <text evidence="3">The sequence shown here is derived from an EMBL/GenBank/DDBJ whole genome shotgun (WGS) entry which is preliminary data.</text>
</comment>
<accession>A0A2T5JEM4</accession>
<gene>
    <name evidence="3" type="ORF">C8P68_10183</name>
</gene>
<dbReference type="Proteomes" id="UP000244168">
    <property type="component" value="Unassembled WGS sequence"/>
</dbReference>
<dbReference type="EMBL" id="QAOQ01000001">
    <property type="protein sequence ID" value="PTR00855.1"/>
    <property type="molecule type" value="Genomic_DNA"/>
</dbReference>
<sequence>MRGRHYLIKHKPDGRGYLIYQSTIEMRKLSVKCSIEINAPASKIWQAFTDPAMIKKYLFGTNVTSDWQQGSAITYRGEWKGKTYEDKGSIIEMVPEKLLHTTYWSGMSGKEDKPENYANVIYEIKPEADHHIVSITQDNIDDEAGIHHMRENWGMVLKSMKELLEE</sequence>
<feature type="domain" description="Activator of Hsp90 ATPase homologue 1/2-like C-terminal" evidence="2">
    <location>
        <begin position="38"/>
        <end position="165"/>
    </location>
</feature>
<reference evidence="3 4" key="1">
    <citation type="submission" date="2018-04" db="EMBL/GenBank/DDBJ databases">
        <title>Genomic Encyclopedia of Archaeal and Bacterial Type Strains, Phase II (KMG-II): from individual species to whole genera.</title>
        <authorList>
            <person name="Goeker M."/>
        </authorList>
    </citation>
    <scope>NUCLEOTIDE SEQUENCE [LARGE SCALE GENOMIC DNA]</scope>
    <source>
        <strain evidence="3 4">DSM 26809</strain>
    </source>
</reference>
<comment type="similarity">
    <text evidence="1">Belongs to the AHA1 family.</text>
</comment>
<evidence type="ECO:0000259" key="2">
    <source>
        <dbReference type="Pfam" id="PF08327"/>
    </source>
</evidence>
<evidence type="ECO:0000313" key="4">
    <source>
        <dbReference type="Proteomes" id="UP000244168"/>
    </source>
</evidence>
<dbReference type="SUPFAM" id="SSF55961">
    <property type="entry name" value="Bet v1-like"/>
    <property type="match status" value="1"/>
</dbReference>